<keyword evidence="4 6" id="KW-1133">Transmembrane helix</keyword>
<keyword evidence="5 6" id="KW-0472">Membrane</keyword>
<name>A0A6A8DE74_9BACI</name>
<comment type="subcellular location">
    <subcellularLocation>
        <location evidence="1">Cell membrane</location>
        <topology evidence="1">Multi-pass membrane protein</topology>
    </subcellularLocation>
</comment>
<evidence type="ECO:0000256" key="1">
    <source>
        <dbReference type="ARBA" id="ARBA00004651"/>
    </source>
</evidence>
<reference evidence="7" key="1">
    <citation type="submission" date="2019-11" db="EMBL/GenBank/DDBJ databases">
        <authorList>
            <person name="Li J."/>
        </authorList>
    </citation>
    <scope>NUCLEOTIDE SEQUENCE</scope>
    <source>
        <strain evidence="7">B6B</strain>
    </source>
</reference>
<dbReference type="InterPro" id="IPR003740">
    <property type="entry name" value="YitT"/>
</dbReference>
<feature type="transmembrane region" description="Helical" evidence="6">
    <location>
        <begin position="48"/>
        <end position="68"/>
    </location>
</feature>
<dbReference type="PANTHER" id="PTHR33545">
    <property type="entry name" value="UPF0750 MEMBRANE PROTEIN YITT-RELATED"/>
    <property type="match status" value="1"/>
</dbReference>
<dbReference type="OrthoDB" id="2602718at2"/>
<evidence type="ECO:0000256" key="6">
    <source>
        <dbReference type="SAM" id="Phobius"/>
    </source>
</evidence>
<dbReference type="Proteomes" id="UP000799092">
    <property type="component" value="Unassembled WGS sequence"/>
</dbReference>
<evidence type="ECO:0000256" key="3">
    <source>
        <dbReference type="ARBA" id="ARBA00022692"/>
    </source>
</evidence>
<dbReference type="PANTHER" id="PTHR33545:SF5">
    <property type="entry name" value="UPF0750 MEMBRANE PROTEIN YITT"/>
    <property type="match status" value="1"/>
</dbReference>
<dbReference type="EMBL" id="WJNG01000012">
    <property type="protein sequence ID" value="MRH43854.1"/>
    <property type="molecule type" value="Genomic_DNA"/>
</dbReference>
<keyword evidence="3 6" id="KW-0812">Transmembrane</keyword>
<feature type="transmembrane region" description="Helical" evidence="6">
    <location>
        <begin position="146"/>
        <end position="167"/>
    </location>
</feature>
<evidence type="ECO:0000256" key="2">
    <source>
        <dbReference type="ARBA" id="ARBA00022475"/>
    </source>
</evidence>
<accession>A0A6A8DE74</accession>
<sequence length="202" mass="21991">MFFVKKAAAIILGSILLSVGINLFLVPFKLLDGGVIGLGLIINYLTGIQAGLAIICLSVPIFVLAWVYNRAYFYNSLHGMLLSSFMIDFLSRLHYSIIVSFPIPPILSSILGGILIGLGIGIMLRQRTSTGGTDLLAQFLSTKYKINVGIFIFIFDALIICLGGLLISFQAFYLSAITILVVGIFTSICTWNMENDIQLING</sequence>
<dbReference type="RefSeq" id="WP_153737482.1">
    <property type="nucleotide sequence ID" value="NZ_WJNG01000012.1"/>
</dbReference>
<evidence type="ECO:0000313" key="8">
    <source>
        <dbReference type="Proteomes" id="UP000799092"/>
    </source>
</evidence>
<evidence type="ECO:0000256" key="5">
    <source>
        <dbReference type="ARBA" id="ARBA00023136"/>
    </source>
</evidence>
<evidence type="ECO:0008006" key="9">
    <source>
        <dbReference type="Google" id="ProtNLM"/>
    </source>
</evidence>
<gene>
    <name evidence="7" type="ORF">GH741_14520</name>
</gene>
<feature type="transmembrane region" description="Helical" evidence="6">
    <location>
        <begin position="173"/>
        <end position="193"/>
    </location>
</feature>
<evidence type="ECO:0000256" key="4">
    <source>
        <dbReference type="ARBA" id="ARBA00022989"/>
    </source>
</evidence>
<feature type="transmembrane region" description="Helical" evidence="6">
    <location>
        <begin position="106"/>
        <end position="125"/>
    </location>
</feature>
<dbReference type="AlphaFoldDB" id="A0A6A8DE74"/>
<comment type="caution">
    <text evidence="7">The sequence shown here is derived from an EMBL/GenBank/DDBJ whole genome shotgun (WGS) entry which is preliminary data.</text>
</comment>
<dbReference type="InterPro" id="IPR051461">
    <property type="entry name" value="UPF0750_membrane"/>
</dbReference>
<organism evidence="7 8">
    <name type="scientific">Aquibacillus halophilus</name>
    <dbReference type="NCBI Taxonomy" id="930132"/>
    <lineage>
        <taxon>Bacteria</taxon>
        <taxon>Bacillati</taxon>
        <taxon>Bacillota</taxon>
        <taxon>Bacilli</taxon>
        <taxon>Bacillales</taxon>
        <taxon>Bacillaceae</taxon>
        <taxon>Aquibacillus</taxon>
    </lineage>
</organism>
<keyword evidence="8" id="KW-1185">Reference proteome</keyword>
<feature type="transmembrane region" description="Helical" evidence="6">
    <location>
        <begin position="7"/>
        <end position="28"/>
    </location>
</feature>
<dbReference type="Pfam" id="PF02588">
    <property type="entry name" value="YitT_membrane"/>
    <property type="match status" value="1"/>
</dbReference>
<keyword evidence="2" id="KW-1003">Cell membrane</keyword>
<evidence type="ECO:0000313" key="7">
    <source>
        <dbReference type="EMBL" id="MRH43854.1"/>
    </source>
</evidence>
<proteinExistence type="predicted"/>
<protein>
    <recommendedName>
        <fullName evidence="9">YitT family protein</fullName>
    </recommendedName>
</protein>
<dbReference type="GO" id="GO:0005886">
    <property type="term" value="C:plasma membrane"/>
    <property type="evidence" value="ECO:0007669"/>
    <property type="project" value="UniProtKB-SubCell"/>
</dbReference>